<dbReference type="AlphaFoldDB" id="A0A0F9HXC7"/>
<gene>
    <name evidence="1" type="ORF">LCGC14_1649130</name>
</gene>
<reference evidence="1" key="1">
    <citation type="journal article" date="2015" name="Nature">
        <title>Complex archaea that bridge the gap between prokaryotes and eukaryotes.</title>
        <authorList>
            <person name="Spang A."/>
            <person name="Saw J.H."/>
            <person name="Jorgensen S.L."/>
            <person name="Zaremba-Niedzwiedzka K."/>
            <person name="Martijn J."/>
            <person name="Lind A.E."/>
            <person name="van Eijk R."/>
            <person name="Schleper C."/>
            <person name="Guy L."/>
            <person name="Ettema T.J."/>
        </authorList>
    </citation>
    <scope>NUCLEOTIDE SEQUENCE</scope>
</reference>
<comment type="caution">
    <text evidence="1">The sequence shown here is derived from an EMBL/GenBank/DDBJ whole genome shotgun (WGS) entry which is preliminary data.</text>
</comment>
<evidence type="ECO:0000313" key="1">
    <source>
        <dbReference type="EMBL" id="KKM20081.1"/>
    </source>
</evidence>
<proteinExistence type="predicted"/>
<dbReference type="EMBL" id="LAZR01013845">
    <property type="protein sequence ID" value="KKM20081.1"/>
    <property type="molecule type" value="Genomic_DNA"/>
</dbReference>
<sequence length="76" mass="9021">MPYCGICDVYFEIYYEHVNTPEHRAREAREVESARRYTERRKTAGGFLSKVATPVDALREDVERIRRALKNLLTFR</sequence>
<protein>
    <submittedName>
        <fullName evidence="1">Uncharacterized protein</fullName>
    </submittedName>
</protein>
<organism evidence="1">
    <name type="scientific">marine sediment metagenome</name>
    <dbReference type="NCBI Taxonomy" id="412755"/>
    <lineage>
        <taxon>unclassified sequences</taxon>
        <taxon>metagenomes</taxon>
        <taxon>ecological metagenomes</taxon>
    </lineage>
</organism>
<name>A0A0F9HXC7_9ZZZZ</name>
<accession>A0A0F9HXC7</accession>